<dbReference type="AlphaFoldDB" id="A0AAU9RMH8"/>
<proteinExistence type="predicted"/>
<reference evidence="4 5" key="1">
    <citation type="submission" date="2022-03" db="EMBL/GenBank/DDBJ databases">
        <authorList>
            <person name="Nunn A."/>
            <person name="Chopra R."/>
            <person name="Nunn A."/>
            <person name="Contreras Garrido A."/>
        </authorList>
    </citation>
    <scope>NUCLEOTIDE SEQUENCE [LARGE SCALE GENOMIC DNA]</scope>
</reference>
<protein>
    <submittedName>
        <fullName evidence="4">Uncharacterized protein</fullName>
    </submittedName>
</protein>
<organism evidence="4 5">
    <name type="scientific">Thlaspi arvense</name>
    <name type="common">Field penny-cress</name>
    <dbReference type="NCBI Taxonomy" id="13288"/>
    <lineage>
        <taxon>Eukaryota</taxon>
        <taxon>Viridiplantae</taxon>
        <taxon>Streptophyta</taxon>
        <taxon>Embryophyta</taxon>
        <taxon>Tracheophyta</taxon>
        <taxon>Spermatophyta</taxon>
        <taxon>Magnoliopsida</taxon>
        <taxon>eudicotyledons</taxon>
        <taxon>Gunneridae</taxon>
        <taxon>Pentapetalae</taxon>
        <taxon>rosids</taxon>
        <taxon>malvids</taxon>
        <taxon>Brassicales</taxon>
        <taxon>Brassicaceae</taxon>
        <taxon>Thlaspideae</taxon>
        <taxon>Thlaspi</taxon>
    </lineage>
</organism>
<evidence type="ECO:0000313" key="5">
    <source>
        <dbReference type="Proteomes" id="UP000836841"/>
    </source>
</evidence>
<evidence type="ECO:0000259" key="2">
    <source>
        <dbReference type="Pfam" id="PF24789"/>
    </source>
</evidence>
<sequence>MSIIEVLGVTLPWKDIFAHEGPGARFYELLDHREPNPFLSSLDMNPFSDADLGKEKVVVPAQQDASANLWVDLLTGDHLPSESISQPVMPNGEAISKVTSADDKSPLVGGTQQYINCYKLLAGPHMGNKLGFMEAMKLEIERLHLNLSAADRDRALLSIGVDPATINPNLLLEDEAYMGRLCRVANTLAMLGQASTEDSTTASIGLEPIDGSVIDFWNIARMGKAVQVHAEAGIAANASPSLASSVSSQSSFLCYQCERKVCKICCAGRGALLLEGYTSNMASSYSGGSNQGGSVHGSSVDASLNRSTTLDGFICKLCCHPIVLDALTLDYVRVLVSIRRSARAEIAVHRAVGHVIGFPSRDFLKRNQSLDRQESARALRQLLNGEESLAEFPFASFLHSVETAAVSAPYLSLLTPLDPGLKPSYWRAPPGASHVEFVIVLGDLSDVSGVILLVSPCGYSMADAPTQSFSWFRREMGRQLPAVFFVIIRCRILCKIWASNKIHKEERSCMGKWDMRSMITSSSELSGPENLSEKAVPRHIKFAFRNPVRCRIIWIMLSLQKLNSSRGSPVRKDMDLASSQGSDQINSRSWLERVPQLNRFKVPVEAERLTDNDLVLEQYLSPASPLLAGFRLDGFSAIRPRATHSPPSDVNLWDSSSTFLDNRQITPAVLYIQVSAFQGYA</sequence>
<evidence type="ECO:0000259" key="3">
    <source>
        <dbReference type="Pfam" id="PF24791"/>
    </source>
</evidence>
<dbReference type="PANTHER" id="PTHR46817">
    <property type="entry name" value="PHOSPHOINOSITIDE PHOSPHATASE SAC9-RELATED"/>
    <property type="match status" value="1"/>
</dbReference>
<dbReference type="InterPro" id="IPR057553">
    <property type="entry name" value="SAC9_GBDL_2nd"/>
</dbReference>
<dbReference type="Pfam" id="PF24791">
    <property type="entry name" value="SAC9_C8D"/>
    <property type="match status" value="1"/>
</dbReference>
<feature type="domain" description="SAC9 second GBDL" evidence="2">
    <location>
        <begin position="494"/>
        <end position="582"/>
    </location>
</feature>
<evidence type="ECO:0000313" key="4">
    <source>
        <dbReference type="EMBL" id="CAH2042891.1"/>
    </source>
</evidence>
<dbReference type="InterPro" id="IPR057557">
    <property type="entry name" value="SAC9_C8D"/>
</dbReference>
<feature type="domain" description="SAC9 C-terminal" evidence="1">
    <location>
        <begin position="596"/>
        <end position="678"/>
    </location>
</feature>
<accession>A0AAU9RMH8</accession>
<dbReference type="Pfam" id="PF24789">
    <property type="entry name" value="SAC9_GBDL_2nd"/>
    <property type="match status" value="2"/>
</dbReference>
<feature type="domain" description="SAC9 second GBDL" evidence="2">
    <location>
        <begin position="386"/>
        <end position="466"/>
    </location>
</feature>
<dbReference type="InterPro" id="IPR057554">
    <property type="entry name" value="SAC9_C"/>
</dbReference>
<dbReference type="PANTHER" id="PTHR46817:SF1">
    <property type="entry name" value="SAC DOMAIN-CONTAINING PROTEIN"/>
    <property type="match status" value="1"/>
</dbReference>
<gene>
    <name evidence="4" type="ORF">TAV2_LOCUS4860</name>
</gene>
<comment type="caution">
    <text evidence="4">The sequence shown here is derived from an EMBL/GenBank/DDBJ whole genome shotgun (WGS) entry which is preliminary data.</text>
</comment>
<name>A0AAU9RMH8_THLAR</name>
<feature type="domain" description="SAC9 C8D" evidence="3">
    <location>
        <begin position="223"/>
        <end position="326"/>
    </location>
</feature>
<dbReference type="Proteomes" id="UP000836841">
    <property type="component" value="Unassembled WGS sequence"/>
</dbReference>
<dbReference type="EMBL" id="CAJVSB020000219">
    <property type="protein sequence ID" value="CAH2042891.1"/>
    <property type="molecule type" value="Genomic_DNA"/>
</dbReference>
<dbReference type="Pfam" id="PF24765">
    <property type="entry name" value="SAC9_C"/>
    <property type="match status" value="1"/>
</dbReference>
<keyword evidence="5" id="KW-1185">Reference proteome</keyword>
<evidence type="ECO:0000259" key="1">
    <source>
        <dbReference type="Pfam" id="PF24765"/>
    </source>
</evidence>